<dbReference type="EMBL" id="WMYS01000001">
    <property type="protein sequence ID" value="MTR40623.1"/>
    <property type="molecule type" value="Genomic_DNA"/>
</dbReference>
<gene>
    <name evidence="1" type="ORF">GMC75_02710</name>
</gene>
<proteinExistence type="predicted"/>
<accession>A0A6I3P1A5</accession>
<dbReference type="AlphaFoldDB" id="A0A6I3P1A5"/>
<dbReference type="PROSITE" id="PS51257">
    <property type="entry name" value="PROKAR_LIPOPROTEIN"/>
    <property type="match status" value="1"/>
</dbReference>
<keyword evidence="1" id="KW-0449">Lipoprotein</keyword>
<evidence type="ECO:0000313" key="2">
    <source>
        <dbReference type="Proteomes" id="UP000430295"/>
    </source>
</evidence>
<name>A0A6I3P1A5_STRPA</name>
<reference evidence="1 2" key="1">
    <citation type="journal article" date="2019" name="Nat. Med.">
        <title>A library of human gut bacterial isolates paired with longitudinal multiomics data enables mechanistic microbiome research.</title>
        <authorList>
            <person name="Poyet M."/>
            <person name="Groussin M."/>
            <person name="Gibbons S.M."/>
            <person name="Avila-Pacheco J."/>
            <person name="Jiang X."/>
            <person name="Kearney S.M."/>
            <person name="Perrotta A.R."/>
            <person name="Berdy B."/>
            <person name="Zhao S."/>
            <person name="Lieberman T.D."/>
            <person name="Swanson P.K."/>
            <person name="Smith M."/>
            <person name="Roesemann S."/>
            <person name="Alexander J.E."/>
            <person name="Rich S.A."/>
            <person name="Livny J."/>
            <person name="Vlamakis H."/>
            <person name="Clish C."/>
            <person name="Bullock K."/>
            <person name="Deik A."/>
            <person name="Scott J."/>
            <person name="Pierce K.A."/>
            <person name="Xavier R.J."/>
            <person name="Alm E.J."/>
        </authorList>
    </citation>
    <scope>NUCLEOTIDE SEQUENCE [LARGE SCALE GENOMIC DNA]</scope>
    <source>
        <strain evidence="1 2">BIOML-A18</strain>
    </source>
</reference>
<dbReference type="Proteomes" id="UP000430295">
    <property type="component" value="Unassembled WGS sequence"/>
</dbReference>
<organism evidence="1 2">
    <name type="scientific">Streptococcus parasanguinis</name>
    <dbReference type="NCBI Taxonomy" id="1318"/>
    <lineage>
        <taxon>Bacteria</taxon>
        <taxon>Bacillati</taxon>
        <taxon>Bacillota</taxon>
        <taxon>Bacilli</taxon>
        <taxon>Lactobacillales</taxon>
        <taxon>Streptococcaceae</taxon>
        <taxon>Streptococcus</taxon>
    </lineage>
</organism>
<sequence length="149" mass="16575">MVGGLMKRRKIMMVASIVALLSIGGCSVKHKDDTKQGKTIAASSIKEDKEAIKQKQLAYLKEHEKEIVDFMKAQSPKIESVQIYWDETQWGVAGNGTPQGGDEMILIFGGFNQNPESSWRVDVVVEDGKINLKTMSLGQYLRIGGRIFE</sequence>
<evidence type="ECO:0000313" key="1">
    <source>
        <dbReference type="EMBL" id="MTR40623.1"/>
    </source>
</evidence>
<comment type="caution">
    <text evidence="1">The sequence shown here is derived from an EMBL/GenBank/DDBJ whole genome shotgun (WGS) entry which is preliminary data.</text>
</comment>
<protein>
    <submittedName>
        <fullName evidence="1">Lipoprotein BUG3</fullName>
    </submittedName>
</protein>